<sequence>MGTPNPDQEPNQSLLDEINSVSHYFPYRTEPTHAEQRKASVEKQQRREVQEREGEEWAEHRKEILDRAADNVVVNLHGHRTFSHEEPADGEERDVIMSNLGESLSHGTPHPSVIMPWNNLRLKSDLVRIISQWLADEGFGATRQSLLEEAGIKLREREDSIAELRKLRTYLLEGNWSEIDKLCSKPLLKNHKAFLYAIYKQQFLEHIEHREFQKAFTFLSKRLKPLEHYQPHAAEFGDLCYLLCAKSVTDAPSFRSWEGIQPAREALVAEFAPILESGGESREDTFPGADLAQAVTAPEARLMGLSSAESSAQGYLPECSNLDTSQMFVPPNRLQTLLHQAMTYQVEFARYHSRRVPVISSLLQDYSGFIVPNRCRSVLRGHSQNVKCARFVGEHGHKVVSGSSDCTLRLWDTESGNCEAVYEGHGSRIWDVDSSRDGSLIASAGGDSTVKLWSTTQKTCQMTLLIGTGDVYCCRFALDQSRIVTGGYDKLVRLYDVNTGTAVRMFAGHQLGISSAVFSPLGNVVASGAKDTTIRFWDTLSGLCIRTLPGHLGEVTSVEMSEDGMQLLTSSKDNSTRLWDMRMLRPLQRFKGNQNTSKNFIRSSFAHPSLVISGSEDGLVYTWDQESPSVLQTLEGHGTEATMYEGQTRDTNPCVTGVRMDMPPHAQGLRNTRQPVVVYSAVWNKVQGMLASCADDGTVRLWDWSPQQRKE</sequence>
<keyword evidence="2" id="KW-0853">WD repeat</keyword>
<dbReference type="PANTHER" id="PTHR22848">
    <property type="entry name" value="WD40 REPEAT PROTEIN"/>
    <property type="match status" value="1"/>
</dbReference>
<dbReference type="PROSITE" id="PS00678">
    <property type="entry name" value="WD_REPEATS_1"/>
    <property type="match status" value="2"/>
</dbReference>
<evidence type="ECO:0000256" key="5">
    <source>
        <dbReference type="SAM" id="MobiDB-lite"/>
    </source>
</evidence>
<evidence type="ECO:0000256" key="3">
    <source>
        <dbReference type="ARBA" id="ARBA00022737"/>
    </source>
</evidence>
<protein>
    <recommendedName>
        <fullName evidence="4">WD40 repeat-containing protein SMU1</fullName>
    </recommendedName>
</protein>
<organism evidence="6 7">
    <name type="scientific">Malassezia cuniculi</name>
    <dbReference type="NCBI Taxonomy" id="948313"/>
    <lineage>
        <taxon>Eukaryota</taxon>
        <taxon>Fungi</taxon>
        <taxon>Dikarya</taxon>
        <taxon>Basidiomycota</taxon>
        <taxon>Ustilaginomycotina</taxon>
        <taxon>Malasseziomycetes</taxon>
        <taxon>Malasseziales</taxon>
        <taxon>Malasseziaceae</taxon>
        <taxon>Malassezia</taxon>
    </lineage>
</organism>
<dbReference type="InterPro" id="IPR020472">
    <property type="entry name" value="WD40_PAC1"/>
</dbReference>
<dbReference type="InterPro" id="IPR045184">
    <property type="entry name" value="SMU1"/>
</dbReference>
<feature type="region of interest" description="Disordered" evidence="5">
    <location>
        <begin position="21"/>
        <end position="55"/>
    </location>
</feature>
<evidence type="ECO:0000313" key="7">
    <source>
        <dbReference type="Proteomes" id="UP001219933"/>
    </source>
</evidence>
<evidence type="ECO:0000256" key="1">
    <source>
        <dbReference type="ARBA" id="ARBA00004324"/>
    </source>
</evidence>
<dbReference type="AlphaFoldDB" id="A0AAF0J7M8"/>
<reference evidence="6" key="1">
    <citation type="submission" date="2023-03" db="EMBL/GenBank/DDBJ databases">
        <title>Mating type loci evolution in Malassezia.</title>
        <authorList>
            <person name="Coelho M.A."/>
        </authorList>
    </citation>
    <scope>NUCLEOTIDE SEQUENCE</scope>
    <source>
        <strain evidence="6">CBS 11721</strain>
    </source>
</reference>
<dbReference type="InterPro" id="IPR015943">
    <property type="entry name" value="WD40/YVTN_repeat-like_dom_sf"/>
</dbReference>
<dbReference type="SMART" id="SM00320">
    <property type="entry name" value="WD40"/>
    <property type="match status" value="7"/>
</dbReference>
<dbReference type="SUPFAM" id="SSF50969">
    <property type="entry name" value="YVTN repeat-like/Quinoprotein amine dehydrogenase"/>
    <property type="match status" value="1"/>
</dbReference>
<dbReference type="EMBL" id="CP119879">
    <property type="protein sequence ID" value="WFD35834.1"/>
    <property type="molecule type" value="Genomic_DNA"/>
</dbReference>
<dbReference type="CDD" id="cd00200">
    <property type="entry name" value="WD40"/>
    <property type="match status" value="1"/>
</dbReference>
<evidence type="ECO:0000313" key="6">
    <source>
        <dbReference type="EMBL" id="WFD35834.1"/>
    </source>
</evidence>
<gene>
    <name evidence="6" type="ORF">MCUN1_002702</name>
</gene>
<dbReference type="GO" id="GO:0016607">
    <property type="term" value="C:nuclear speck"/>
    <property type="evidence" value="ECO:0007669"/>
    <property type="project" value="UniProtKB-SubCell"/>
</dbReference>
<feature type="compositionally biased region" description="Basic and acidic residues" evidence="5">
    <location>
        <begin position="30"/>
        <end position="55"/>
    </location>
</feature>
<dbReference type="Pfam" id="PF00400">
    <property type="entry name" value="WD40"/>
    <property type="match status" value="6"/>
</dbReference>
<proteinExistence type="predicted"/>
<dbReference type="InterPro" id="IPR036322">
    <property type="entry name" value="WD40_repeat_dom_sf"/>
</dbReference>
<dbReference type="SUPFAM" id="SSF50978">
    <property type="entry name" value="WD40 repeat-like"/>
    <property type="match status" value="1"/>
</dbReference>
<dbReference type="GO" id="GO:0000398">
    <property type="term" value="P:mRNA splicing, via spliceosome"/>
    <property type="evidence" value="ECO:0007669"/>
    <property type="project" value="InterPro"/>
</dbReference>
<evidence type="ECO:0000256" key="4">
    <source>
        <dbReference type="ARBA" id="ARBA00026184"/>
    </source>
</evidence>
<evidence type="ECO:0000256" key="2">
    <source>
        <dbReference type="ARBA" id="ARBA00022574"/>
    </source>
</evidence>
<accession>A0AAF0J7M8</accession>
<comment type="subcellular location">
    <subcellularLocation>
        <location evidence="1">Nucleus speckle</location>
    </subcellularLocation>
</comment>
<dbReference type="PRINTS" id="PR00320">
    <property type="entry name" value="GPROTEINBRPT"/>
</dbReference>
<dbReference type="InterPro" id="IPR011044">
    <property type="entry name" value="Quino_amine_DH_bsu"/>
</dbReference>
<dbReference type="Proteomes" id="UP001219933">
    <property type="component" value="Chromosome 3"/>
</dbReference>
<dbReference type="InterPro" id="IPR001680">
    <property type="entry name" value="WD40_rpt"/>
</dbReference>
<dbReference type="InterPro" id="IPR019775">
    <property type="entry name" value="WD40_repeat_CS"/>
</dbReference>
<keyword evidence="7" id="KW-1185">Reference proteome</keyword>
<name>A0AAF0J7M8_9BASI</name>
<dbReference type="Gene3D" id="2.130.10.10">
    <property type="entry name" value="YVTN repeat-like/Quinoprotein amine dehydrogenase"/>
    <property type="match status" value="3"/>
</dbReference>
<keyword evidence="3" id="KW-0677">Repeat</keyword>